<evidence type="ECO:0000313" key="2">
    <source>
        <dbReference type="EMBL" id="HJC43641.1"/>
    </source>
</evidence>
<dbReference type="Gene3D" id="3.40.630.30">
    <property type="match status" value="1"/>
</dbReference>
<dbReference type="InterPro" id="IPR000182">
    <property type="entry name" value="GNAT_dom"/>
</dbReference>
<evidence type="ECO:0000259" key="1">
    <source>
        <dbReference type="PROSITE" id="PS51186"/>
    </source>
</evidence>
<name>A0A9D2P3L4_9FIRM</name>
<dbReference type="CDD" id="cd04301">
    <property type="entry name" value="NAT_SF"/>
    <property type="match status" value="1"/>
</dbReference>
<dbReference type="PANTHER" id="PTHR42791">
    <property type="entry name" value="GNAT FAMILY ACETYLTRANSFERASE"/>
    <property type="match status" value="1"/>
</dbReference>
<reference evidence="2" key="2">
    <citation type="submission" date="2021-04" db="EMBL/GenBank/DDBJ databases">
        <authorList>
            <person name="Gilroy R."/>
        </authorList>
    </citation>
    <scope>NUCLEOTIDE SEQUENCE</scope>
    <source>
        <strain evidence="2">CHK165-2605</strain>
    </source>
</reference>
<reference evidence="2" key="1">
    <citation type="journal article" date="2021" name="PeerJ">
        <title>Extensive microbial diversity within the chicken gut microbiome revealed by metagenomics and culture.</title>
        <authorList>
            <person name="Gilroy R."/>
            <person name="Ravi A."/>
            <person name="Getino M."/>
            <person name="Pursley I."/>
            <person name="Horton D.L."/>
            <person name="Alikhan N.F."/>
            <person name="Baker D."/>
            <person name="Gharbi K."/>
            <person name="Hall N."/>
            <person name="Watson M."/>
            <person name="Adriaenssens E.M."/>
            <person name="Foster-Nyarko E."/>
            <person name="Jarju S."/>
            <person name="Secka A."/>
            <person name="Antonio M."/>
            <person name="Oren A."/>
            <person name="Chaudhuri R.R."/>
            <person name="La Ragione R."/>
            <person name="Hildebrand F."/>
            <person name="Pallen M.J."/>
        </authorList>
    </citation>
    <scope>NUCLEOTIDE SEQUENCE</scope>
    <source>
        <strain evidence="2">CHK165-2605</strain>
    </source>
</reference>
<comment type="caution">
    <text evidence="2">The sequence shown here is derived from an EMBL/GenBank/DDBJ whole genome shotgun (WGS) entry which is preliminary data.</text>
</comment>
<dbReference type="GO" id="GO:0016747">
    <property type="term" value="F:acyltransferase activity, transferring groups other than amino-acyl groups"/>
    <property type="evidence" value="ECO:0007669"/>
    <property type="project" value="InterPro"/>
</dbReference>
<dbReference type="SUPFAM" id="SSF55729">
    <property type="entry name" value="Acyl-CoA N-acyltransferases (Nat)"/>
    <property type="match status" value="1"/>
</dbReference>
<sequence length="165" mass="18825">MNLIYKKADLSDIDILTETRIEVLRAANQLSADVDMSEVRCESYAYYERTLNNNTHIAYLVYDGNTVVGAGGVSFFQVMPTYHNPSGNKAYIMNMYTHPDYRRKGIASKVLDMLVLECYARNITAISLEATDMGRPLYEKYGFIKMEHEMELPPNIGMEKEVEEG</sequence>
<organism evidence="2 3">
    <name type="scientific">Candidatus Mediterraneibacter gallistercoris</name>
    <dbReference type="NCBI Taxonomy" id="2838671"/>
    <lineage>
        <taxon>Bacteria</taxon>
        <taxon>Bacillati</taxon>
        <taxon>Bacillota</taxon>
        <taxon>Clostridia</taxon>
        <taxon>Lachnospirales</taxon>
        <taxon>Lachnospiraceae</taxon>
        <taxon>Mediterraneibacter</taxon>
    </lineage>
</organism>
<protein>
    <submittedName>
        <fullName evidence="2">GNAT family N-acetyltransferase</fullName>
    </submittedName>
</protein>
<evidence type="ECO:0000313" key="3">
    <source>
        <dbReference type="Proteomes" id="UP000823895"/>
    </source>
</evidence>
<dbReference type="EMBL" id="DWWI01000175">
    <property type="protein sequence ID" value="HJC43641.1"/>
    <property type="molecule type" value="Genomic_DNA"/>
</dbReference>
<gene>
    <name evidence="2" type="ORF">H9756_08195</name>
</gene>
<accession>A0A9D2P3L4</accession>
<dbReference type="InterPro" id="IPR016181">
    <property type="entry name" value="Acyl_CoA_acyltransferase"/>
</dbReference>
<dbReference type="PROSITE" id="PS51186">
    <property type="entry name" value="GNAT"/>
    <property type="match status" value="1"/>
</dbReference>
<proteinExistence type="predicted"/>
<dbReference type="PANTHER" id="PTHR42791:SF1">
    <property type="entry name" value="N-ACETYLTRANSFERASE DOMAIN-CONTAINING PROTEIN"/>
    <property type="match status" value="1"/>
</dbReference>
<dbReference type="AlphaFoldDB" id="A0A9D2P3L4"/>
<dbReference type="InterPro" id="IPR052523">
    <property type="entry name" value="Trichothecene_AcTrans"/>
</dbReference>
<dbReference type="Pfam" id="PF00583">
    <property type="entry name" value="Acetyltransf_1"/>
    <property type="match status" value="1"/>
</dbReference>
<feature type="domain" description="N-acetyltransferase" evidence="1">
    <location>
        <begin position="3"/>
        <end position="163"/>
    </location>
</feature>
<dbReference type="Proteomes" id="UP000823895">
    <property type="component" value="Unassembled WGS sequence"/>
</dbReference>